<evidence type="ECO:0000256" key="1">
    <source>
        <dbReference type="SAM" id="Phobius"/>
    </source>
</evidence>
<dbReference type="InterPro" id="IPR011528">
    <property type="entry name" value="NERD"/>
</dbReference>
<keyword evidence="1" id="KW-1133">Transmembrane helix</keyword>
<dbReference type="PROSITE" id="PS50965">
    <property type="entry name" value="NERD"/>
    <property type="match status" value="1"/>
</dbReference>
<proteinExistence type="predicted"/>
<dbReference type="KEGG" id="vbh:CMV30_10630"/>
<feature type="transmembrane region" description="Helical" evidence="1">
    <location>
        <begin position="64"/>
        <end position="86"/>
    </location>
</feature>
<evidence type="ECO:0000313" key="4">
    <source>
        <dbReference type="Proteomes" id="UP000217265"/>
    </source>
</evidence>
<feature type="transmembrane region" description="Helical" evidence="1">
    <location>
        <begin position="6"/>
        <end position="28"/>
    </location>
</feature>
<organism evidence="3 4">
    <name type="scientific">Nibricoccus aquaticus</name>
    <dbReference type="NCBI Taxonomy" id="2576891"/>
    <lineage>
        <taxon>Bacteria</taxon>
        <taxon>Pseudomonadati</taxon>
        <taxon>Verrucomicrobiota</taxon>
        <taxon>Opitutia</taxon>
        <taxon>Opitutales</taxon>
        <taxon>Opitutaceae</taxon>
        <taxon>Nibricoccus</taxon>
    </lineage>
</organism>
<dbReference type="AlphaFoldDB" id="A0A290Q7A5"/>
<dbReference type="EMBL" id="CP023344">
    <property type="protein sequence ID" value="ATC64374.1"/>
    <property type="molecule type" value="Genomic_DNA"/>
</dbReference>
<evidence type="ECO:0000313" key="3">
    <source>
        <dbReference type="EMBL" id="ATC64374.1"/>
    </source>
</evidence>
<dbReference type="Proteomes" id="UP000217265">
    <property type="component" value="Chromosome"/>
</dbReference>
<reference evidence="3 4" key="1">
    <citation type="submission" date="2017-09" db="EMBL/GenBank/DDBJ databases">
        <title>Complete genome sequence of Verrucomicrobial strain HZ-65, isolated from freshwater.</title>
        <authorList>
            <person name="Choi A."/>
        </authorList>
    </citation>
    <scope>NUCLEOTIDE SEQUENCE [LARGE SCALE GENOMIC DNA]</scope>
    <source>
        <strain evidence="3 4">HZ-65</strain>
    </source>
</reference>
<gene>
    <name evidence="3" type="ORF">CMV30_10630</name>
</gene>
<accession>A0A290Q7A5</accession>
<keyword evidence="1" id="KW-0812">Transmembrane</keyword>
<dbReference type="Pfam" id="PF08378">
    <property type="entry name" value="NERD"/>
    <property type="match status" value="1"/>
</dbReference>
<name>A0A290Q7A5_9BACT</name>
<sequence length="301" mass="34092">MSMTWKPALFAVGYFWFFILCTLAVLAWEKRKKKRRTPFGNELKLLRSPGETQLKQVLKFEENLLFHLALVCGLPMGVITLFLLGVKHLPGTAQLVGLVVTLIAFLAAYIVALRWFTRRLSENSNRYLGYFGERYVAEALEPLKARGWRIFHDVPAMNNGHSFNLDHVAVGPGGVFCLETKTWRKGPALPGRKEHSVSFNGSDLEWPWGADNAPLDQAERNASWLARWLKNNAEPAAVSPLLVLPGWWIDLRPPSQTSRTTRVMNEKWLEKQLGSAEPILGQKQIATIATALEKHCRDVEY</sequence>
<keyword evidence="1" id="KW-0472">Membrane</keyword>
<evidence type="ECO:0000259" key="2">
    <source>
        <dbReference type="PROSITE" id="PS50965"/>
    </source>
</evidence>
<dbReference type="OrthoDB" id="9813328at2"/>
<protein>
    <recommendedName>
        <fullName evidence="2">NERD domain-containing protein</fullName>
    </recommendedName>
</protein>
<feature type="domain" description="NERD" evidence="2">
    <location>
        <begin position="128"/>
        <end position="248"/>
    </location>
</feature>
<feature type="transmembrane region" description="Helical" evidence="1">
    <location>
        <begin position="92"/>
        <end position="116"/>
    </location>
</feature>
<keyword evidence="4" id="KW-1185">Reference proteome</keyword>